<organism evidence="3 4">
    <name type="scientific">candidate division WOR-1 bacterium DG_54_3</name>
    <dbReference type="NCBI Taxonomy" id="1703775"/>
    <lineage>
        <taxon>Bacteria</taxon>
        <taxon>Bacillati</taxon>
        <taxon>Saganbacteria</taxon>
    </lineage>
</organism>
<dbReference type="InterPro" id="IPR004509">
    <property type="entry name" value="Competence_ComEA_HhH"/>
</dbReference>
<dbReference type="GO" id="GO:0015628">
    <property type="term" value="P:protein secretion by the type II secretion system"/>
    <property type="evidence" value="ECO:0007669"/>
    <property type="project" value="TreeGrafter"/>
</dbReference>
<dbReference type="Gene3D" id="1.10.150.280">
    <property type="entry name" value="AF1531-like domain"/>
    <property type="match status" value="1"/>
</dbReference>
<dbReference type="SMART" id="SM00278">
    <property type="entry name" value="HhH1"/>
    <property type="match status" value="2"/>
</dbReference>
<evidence type="ECO:0000256" key="1">
    <source>
        <dbReference type="SAM" id="Phobius"/>
    </source>
</evidence>
<name>A0A0S7XQ22_UNCSA</name>
<evidence type="ECO:0000313" key="4">
    <source>
        <dbReference type="Proteomes" id="UP000051861"/>
    </source>
</evidence>
<reference evidence="3 4" key="1">
    <citation type="journal article" date="2015" name="Microbiome">
        <title>Genomic resolution of linkages in carbon, nitrogen, and sulfur cycling among widespread estuary sediment bacteria.</title>
        <authorList>
            <person name="Baker B.J."/>
            <person name="Lazar C.S."/>
            <person name="Teske A.P."/>
            <person name="Dick G.J."/>
        </authorList>
    </citation>
    <scope>NUCLEOTIDE SEQUENCE [LARGE SCALE GENOMIC DNA]</scope>
    <source>
        <strain evidence="3">DG_54_3</strain>
    </source>
</reference>
<dbReference type="SUPFAM" id="SSF47781">
    <property type="entry name" value="RuvA domain 2-like"/>
    <property type="match status" value="1"/>
</dbReference>
<dbReference type="Proteomes" id="UP000051861">
    <property type="component" value="Unassembled WGS sequence"/>
</dbReference>
<keyword evidence="1" id="KW-0812">Transmembrane</keyword>
<keyword evidence="1" id="KW-1133">Transmembrane helix</keyword>
<sequence>MLSDLSREQQLIILGLVVVIVAGLGVMAYRHFVAGDSDEIVIEKHQEKMQTEKIGKIIVHVAGAVKRKGVYKLSFGDRIIDAIELAGGATTSANLSSVNLAEQVKDGQKIVVPEKQTVVERKSGKTVIRQIGTSSFGKVNINSADEKELCKVRGIGPKTAQNIIQHREAHGPFSKIEDIMKVKGIGKGKFGKIKDEITI</sequence>
<protein>
    <recommendedName>
        <fullName evidence="2">Helix-hairpin-helix DNA-binding motif class 1 domain-containing protein</fullName>
    </recommendedName>
</protein>
<keyword evidence="1" id="KW-0472">Membrane</keyword>
<dbReference type="Pfam" id="PF10531">
    <property type="entry name" value="SLBB"/>
    <property type="match status" value="1"/>
</dbReference>
<dbReference type="InterPro" id="IPR019554">
    <property type="entry name" value="Soluble_ligand-bd"/>
</dbReference>
<dbReference type="GO" id="GO:0003677">
    <property type="term" value="F:DNA binding"/>
    <property type="evidence" value="ECO:0007669"/>
    <property type="project" value="InterPro"/>
</dbReference>
<gene>
    <name evidence="3" type="ORF">AMJ44_13010</name>
</gene>
<comment type="caution">
    <text evidence="3">The sequence shown here is derived from an EMBL/GenBank/DDBJ whole genome shotgun (WGS) entry which is preliminary data.</text>
</comment>
<evidence type="ECO:0000313" key="3">
    <source>
        <dbReference type="EMBL" id="KPJ64323.1"/>
    </source>
</evidence>
<feature type="domain" description="Helix-hairpin-helix DNA-binding motif class 1" evidence="2">
    <location>
        <begin position="177"/>
        <end position="196"/>
    </location>
</feature>
<dbReference type="PANTHER" id="PTHR21180">
    <property type="entry name" value="ENDONUCLEASE/EXONUCLEASE/PHOSPHATASE FAMILY DOMAIN-CONTAINING PROTEIN 1"/>
    <property type="match status" value="1"/>
</dbReference>
<dbReference type="InterPro" id="IPR003583">
    <property type="entry name" value="Hlx-hairpin-Hlx_DNA-bd_motif"/>
</dbReference>
<dbReference type="Gene3D" id="3.10.560.10">
    <property type="entry name" value="Outer membrane lipoprotein wza domain like"/>
    <property type="match status" value="1"/>
</dbReference>
<accession>A0A0S7XQ22</accession>
<dbReference type="AlphaFoldDB" id="A0A0S7XQ22"/>
<dbReference type="InterPro" id="IPR010994">
    <property type="entry name" value="RuvA_2-like"/>
</dbReference>
<dbReference type="NCBIfam" id="TIGR00426">
    <property type="entry name" value="competence protein ComEA helix-hairpin-helix repeat region"/>
    <property type="match status" value="1"/>
</dbReference>
<dbReference type="PANTHER" id="PTHR21180:SF32">
    <property type="entry name" value="ENDONUCLEASE_EXONUCLEASE_PHOSPHATASE FAMILY DOMAIN-CONTAINING PROTEIN 1"/>
    <property type="match status" value="1"/>
</dbReference>
<dbReference type="InterPro" id="IPR051675">
    <property type="entry name" value="Endo/Exo/Phosphatase_dom_1"/>
</dbReference>
<feature type="transmembrane region" description="Helical" evidence="1">
    <location>
        <begin position="12"/>
        <end position="32"/>
    </location>
</feature>
<dbReference type="PATRIC" id="fig|1703775.3.peg.1765"/>
<dbReference type="GO" id="GO:0015627">
    <property type="term" value="C:type II protein secretion system complex"/>
    <property type="evidence" value="ECO:0007669"/>
    <property type="project" value="TreeGrafter"/>
</dbReference>
<dbReference type="GO" id="GO:0006281">
    <property type="term" value="P:DNA repair"/>
    <property type="evidence" value="ECO:0007669"/>
    <property type="project" value="InterPro"/>
</dbReference>
<dbReference type="Pfam" id="PF12836">
    <property type="entry name" value="HHH_3"/>
    <property type="match status" value="1"/>
</dbReference>
<feature type="domain" description="Helix-hairpin-helix DNA-binding motif class 1" evidence="2">
    <location>
        <begin position="147"/>
        <end position="166"/>
    </location>
</feature>
<evidence type="ECO:0000259" key="2">
    <source>
        <dbReference type="SMART" id="SM00278"/>
    </source>
</evidence>
<dbReference type="EMBL" id="LIZX01000188">
    <property type="protein sequence ID" value="KPJ64323.1"/>
    <property type="molecule type" value="Genomic_DNA"/>
</dbReference>
<proteinExistence type="predicted"/>